<keyword evidence="2 3" id="KW-0687">Ribonucleoprotein</keyword>
<dbReference type="Pfam" id="PF00886">
    <property type="entry name" value="Ribosomal_S16"/>
    <property type="match status" value="1"/>
</dbReference>
<evidence type="ECO:0000256" key="2">
    <source>
        <dbReference type="ARBA" id="ARBA00023274"/>
    </source>
</evidence>
<comment type="similarity">
    <text evidence="3">Belongs to the bacterial ribosomal protein bS16 family.</text>
</comment>
<evidence type="ECO:0000313" key="5">
    <source>
        <dbReference type="Proteomes" id="UP000176923"/>
    </source>
</evidence>
<dbReference type="PANTHER" id="PTHR12919:SF20">
    <property type="entry name" value="SMALL RIBOSOMAL SUBUNIT PROTEIN BS16M"/>
    <property type="match status" value="1"/>
</dbReference>
<dbReference type="EMBL" id="MFJL01000022">
    <property type="protein sequence ID" value="OGG15615.1"/>
    <property type="molecule type" value="Genomic_DNA"/>
</dbReference>
<gene>
    <name evidence="3" type="primary">rpsP</name>
    <name evidence="4" type="ORF">A3D77_02880</name>
</gene>
<name>A0A1F5ZTF3_9BACT</name>
<dbReference type="InterPro" id="IPR000307">
    <property type="entry name" value="Ribosomal_bS16"/>
</dbReference>
<dbReference type="HAMAP" id="MF_00385">
    <property type="entry name" value="Ribosomal_bS16"/>
    <property type="match status" value="1"/>
</dbReference>
<proteinExistence type="inferred from homology"/>
<dbReference type="GO" id="GO:0005737">
    <property type="term" value="C:cytoplasm"/>
    <property type="evidence" value="ECO:0007669"/>
    <property type="project" value="UniProtKB-ARBA"/>
</dbReference>
<keyword evidence="1 3" id="KW-0689">Ribosomal protein</keyword>
<dbReference type="GO" id="GO:0003735">
    <property type="term" value="F:structural constituent of ribosome"/>
    <property type="evidence" value="ECO:0007669"/>
    <property type="project" value="InterPro"/>
</dbReference>
<protein>
    <recommendedName>
        <fullName evidence="3">Small ribosomal subunit protein bS16</fullName>
    </recommendedName>
</protein>
<dbReference type="STRING" id="1798382.A3D77_02880"/>
<dbReference type="PANTHER" id="PTHR12919">
    <property type="entry name" value="30S RIBOSOMAL PROTEIN S16"/>
    <property type="match status" value="1"/>
</dbReference>
<dbReference type="Gene3D" id="3.30.1320.10">
    <property type="match status" value="1"/>
</dbReference>
<reference evidence="4 5" key="1">
    <citation type="journal article" date="2016" name="Nat. Commun.">
        <title>Thousands of microbial genomes shed light on interconnected biogeochemical processes in an aquifer system.</title>
        <authorList>
            <person name="Anantharaman K."/>
            <person name="Brown C.T."/>
            <person name="Hug L.A."/>
            <person name="Sharon I."/>
            <person name="Castelle C.J."/>
            <person name="Probst A.J."/>
            <person name="Thomas B.C."/>
            <person name="Singh A."/>
            <person name="Wilkins M.J."/>
            <person name="Karaoz U."/>
            <person name="Brodie E.L."/>
            <person name="Williams K.H."/>
            <person name="Hubbard S.S."/>
            <person name="Banfield J.F."/>
        </authorList>
    </citation>
    <scope>NUCLEOTIDE SEQUENCE [LARGE SCALE GENOMIC DNA]</scope>
</reference>
<evidence type="ECO:0000313" key="4">
    <source>
        <dbReference type="EMBL" id="OGG15615.1"/>
    </source>
</evidence>
<dbReference type="InterPro" id="IPR023803">
    <property type="entry name" value="Ribosomal_bS16_dom_sf"/>
</dbReference>
<dbReference type="SUPFAM" id="SSF54565">
    <property type="entry name" value="Ribosomal protein S16"/>
    <property type="match status" value="1"/>
</dbReference>
<comment type="caution">
    <text evidence="4">The sequence shown here is derived from an EMBL/GenBank/DDBJ whole genome shotgun (WGS) entry which is preliminary data.</text>
</comment>
<dbReference type="AlphaFoldDB" id="A0A1F5ZTF3"/>
<evidence type="ECO:0000256" key="3">
    <source>
        <dbReference type="HAMAP-Rule" id="MF_00385"/>
    </source>
</evidence>
<organism evidence="4 5">
    <name type="scientific">Candidatus Gottesmanbacteria bacterium RIFCSPHIGHO2_02_FULL_39_11</name>
    <dbReference type="NCBI Taxonomy" id="1798382"/>
    <lineage>
        <taxon>Bacteria</taxon>
        <taxon>Candidatus Gottesmaniibacteriota</taxon>
    </lineage>
</organism>
<dbReference type="Proteomes" id="UP000176923">
    <property type="component" value="Unassembled WGS sequence"/>
</dbReference>
<dbReference type="GO" id="GO:0006412">
    <property type="term" value="P:translation"/>
    <property type="evidence" value="ECO:0007669"/>
    <property type="project" value="UniProtKB-UniRule"/>
</dbReference>
<sequence length="76" mass="8676">MAAKIKLKKMGRTGIRTFRIVIADESAKRDGKVVEEIGYYDKSFKPPKLEIDKVRLDYWVGKGAQPTLPLRKILSL</sequence>
<dbReference type="GO" id="GO:0015935">
    <property type="term" value="C:small ribosomal subunit"/>
    <property type="evidence" value="ECO:0007669"/>
    <property type="project" value="TreeGrafter"/>
</dbReference>
<accession>A0A1F5ZTF3</accession>
<dbReference type="NCBIfam" id="TIGR00002">
    <property type="entry name" value="S16"/>
    <property type="match status" value="1"/>
</dbReference>
<evidence type="ECO:0000256" key="1">
    <source>
        <dbReference type="ARBA" id="ARBA00022980"/>
    </source>
</evidence>